<dbReference type="InterPro" id="IPR036249">
    <property type="entry name" value="Thioredoxin-like_sf"/>
</dbReference>
<dbReference type="CDD" id="cd10293">
    <property type="entry name" value="GST_C_Ure2p"/>
    <property type="match status" value="1"/>
</dbReference>
<dbReference type="PROSITE" id="PS50404">
    <property type="entry name" value="GST_NTER"/>
    <property type="match status" value="1"/>
</dbReference>
<feature type="domain" description="GST C-terminal" evidence="4">
    <location>
        <begin position="91"/>
        <end position="218"/>
    </location>
</feature>
<dbReference type="EMBL" id="JBHFEH010000037">
    <property type="protein sequence ID" value="KAL2051217.1"/>
    <property type="molecule type" value="Genomic_DNA"/>
</dbReference>
<dbReference type="InterPro" id="IPR004046">
    <property type="entry name" value="GST_C"/>
</dbReference>
<feature type="domain" description="GST N-terminal" evidence="3">
    <location>
        <begin position="3"/>
        <end position="85"/>
    </location>
</feature>
<evidence type="ECO:0000313" key="6">
    <source>
        <dbReference type="Proteomes" id="UP001590951"/>
    </source>
</evidence>
<dbReference type="CDD" id="cd03048">
    <property type="entry name" value="GST_N_Ure2p_like"/>
    <property type="match status" value="1"/>
</dbReference>
<dbReference type="Pfam" id="PF02798">
    <property type="entry name" value="GST_N"/>
    <property type="match status" value="1"/>
</dbReference>
<dbReference type="PROSITE" id="PS50405">
    <property type="entry name" value="GST_CTER"/>
    <property type="match status" value="1"/>
</dbReference>
<dbReference type="SUPFAM" id="SSF47616">
    <property type="entry name" value="GST C-terminal domain-like"/>
    <property type="match status" value="1"/>
</dbReference>
<dbReference type="Pfam" id="PF00043">
    <property type="entry name" value="GST_C"/>
    <property type="match status" value="1"/>
</dbReference>
<name>A0ABR4AZZ8_9LECA</name>
<dbReference type="SUPFAM" id="SSF52833">
    <property type="entry name" value="Thioredoxin-like"/>
    <property type="match status" value="1"/>
</dbReference>
<dbReference type="InterPro" id="IPR010987">
    <property type="entry name" value="Glutathione-S-Trfase_C-like"/>
</dbReference>
<organism evidence="5 6">
    <name type="scientific">Lepraria finkii</name>
    <dbReference type="NCBI Taxonomy" id="1340010"/>
    <lineage>
        <taxon>Eukaryota</taxon>
        <taxon>Fungi</taxon>
        <taxon>Dikarya</taxon>
        <taxon>Ascomycota</taxon>
        <taxon>Pezizomycotina</taxon>
        <taxon>Lecanoromycetes</taxon>
        <taxon>OSLEUM clade</taxon>
        <taxon>Lecanoromycetidae</taxon>
        <taxon>Lecanorales</taxon>
        <taxon>Lecanorineae</taxon>
        <taxon>Stereocaulaceae</taxon>
        <taxon>Lepraria</taxon>
    </lineage>
</organism>
<comment type="caution">
    <text evidence="5">The sequence shown here is derived from an EMBL/GenBank/DDBJ whole genome shotgun (WGS) entry which is preliminary data.</text>
</comment>
<evidence type="ECO:0000256" key="2">
    <source>
        <dbReference type="RuleBase" id="RU003494"/>
    </source>
</evidence>
<dbReference type="InterPro" id="IPR040079">
    <property type="entry name" value="Glutathione_S-Trfase"/>
</dbReference>
<dbReference type="InterPro" id="IPR036282">
    <property type="entry name" value="Glutathione-S-Trfase_C_sf"/>
</dbReference>
<dbReference type="SFLD" id="SFLDS00019">
    <property type="entry name" value="Glutathione_Transferase_(cytos"/>
    <property type="match status" value="1"/>
</dbReference>
<dbReference type="Gene3D" id="1.20.1050.10">
    <property type="match status" value="1"/>
</dbReference>
<reference evidence="5 6" key="1">
    <citation type="submission" date="2024-09" db="EMBL/GenBank/DDBJ databases">
        <title>Rethinking Asexuality: The Enigmatic Case of Functional Sexual Genes in Lepraria (Stereocaulaceae).</title>
        <authorList>
            <person name="Doellman M."/>
            <person name="Sun Y."/>
            <person name="Barcenas-Pena A."/>
            <person name="Lumbsch H.T."/>
            <person name="Grewe F."/>
        </authorList>
    </citation>
    <scope>NUCLEOTIDE SEQUENCE [LARGE SCALE GENOMIC DNA]</scope>
    <source>
        <strain evidence="5 6">Grewe 0041</strain>
    </source>
</reference>
<protein>
    <recommendedName>
        <fullName evidence="7">Glutathione S-transferase</fullName>
    </recommendedName>
</protein>
<keyword evidence="6" id="KW-1185">Reference proteome</keyword>
<dbReference type="Proteomes" id="UP001590951">
    <property type="component" value="Unassembled WGS sequence"/>
</dbReference>
<proteinExistence type="inferred from homology"/>
<gene>
    <name evidence="5" type="ORF">ABVK25_008465</name>
</gene>
<accession>A0ABR4AZZ8</accession>
<evidence type="ECO:0000259" key="3">
    <source>
        <dbReference type="PROSITE" id="PS50404"/>
    </source>
</evidence>
<sequence>MSQPIILYSHKAGPNPWKVAIILEELGIKYETKFLEFPAGVKGKEFTAKNPNGRVPAIDDPNTGITLWESGAIIEYLVDRYDTSAKLTYTSSPEKYYIKQWLMFQMSGQGPYFGQASWFKNYHSEKLPSAIERYANEIKRVTTVLNNALEGKEYLVGDKCTYADLSFVTWGVMVPLLTGEQHEINFDEYPNYKAWMERLNARPAVKKVLEDKQKAMSG</sequence>
<dbReference type="Gene3D" id="3.40.30.10">
    <property type="entry name" value="Glutaredoxin"/>
    <property type="match status" value="1"/>
</dbReference>
<dbReference type="SFLD" id="SFLDG01151">
    <property type="entry name" value="Main.2:_Nu-like"/>
    <property type="match status" value="1"/>
</dbReference>
<evidence type="ECO:0000259" key="4">
    <source>
        <dbReference type="PROSITE" id="PS50405"/>
    </source>
</evidence>
<dbReference type="InterPro" id="IPR004045">
    <property type="entry name" value="Glutathione_S-Trfase_N"/>
</dbReference>
<evidence type="ECO:0000313" key="5">
    <source>
        <dbReference type="EMBL" id="KAL2051217.1"/>
    </source>
</evidence>
<evidence type="ECO:0008006" key="7">
    <source>
        <dbReference type="Google" id="ProtNLM"/>
    </source>
</evidence>
<dbReference type="PANTHER" id="PTHR44051">
    <property type="entry name" value="GLUTATHIONE S-TRANSFERASE-RELATED"/>
    <property type="match status" value="1"/>
</dbReference>
<dbReference type="SFLD" id="SFLDG00358">
    <property type="entry name" value="Main_(cytGST)"/>
    <property type="match status" value="1"/>
</dbReference>
<dbReference type="PANTHER" id="PTHR44051:SF3">
    <property type="entry name" value="TRANSCRIPTIONAL REGULATOR URE2"/>
    <property type="match status" value="1"/>
</dbReference>
<evidence type="ECO:0000256" key="1">
    <source>
        <dbReference type="ARBA" id="ARBA00007409"/>
    </source>
</evidence>
<comment type="similarity">
    <text evidence="1 2">Belongs to the GST superfamily.</text>
</comment>